<dbReference type="RefSeq" id="WP_147205232.1">
    <property type="nucleotide sequence ID" value="NZ_BJYT01000016.1"/>
</dbReference>
<reference evidence="1 2" key="1">
    <citation type="submission" date="2019-07" db="EMBL/GenBank/DDBJ databases">
        <title>Whole genome shotgun sequence of Segetibacter aerophilus NBRC 106135.</title>
        <authorList>
            <person name="Hosoyama A."/>
            <person name="Uohara A."/>
            <person name="Ohji S."/>
            <person name="Ichikawa N."/>
        </authorList>
    </citation>
    <scope>NUCLEOTIDE SEQUENCE [LARGE SCALE GENOMIC DNA]</scope>
    <source>
        <strain evidence="1 2">NBRC 106135</strain>
    </source>
</reference>
<gene>
    <name evidence="1" type="ORF">SAE01_36170</name>
</gene>
<organism evidence="1 2">
    <name type="scientific">Segetibacter aerophilus</name>
    <dbReference type="NCBI Taxonomy" id="670293"/>
    <lineage>
        <taxon>Bacteria</taxon>
        <taxon>Pseudomonadati</taxon>
        <taxon>Bacteroidota</taxon>
        <taxon>Chitinophagia</taxon>
        <taxon>Chitinophagales</taxon>
        <taxon>Chitinophagaceae</taxon>
        <taxon>Segetibacter</taxon>
    </lineage>
</organism>
<proteinExistence type="predicted"/>
<dbReference type="Proteomes" id="UP000321513">
    <property type="component" value="Unassembled WGS sequence"/>
</dbReference>
<protein>
    <recommendedName>
        <fullName evidence="3">DUF4440 domain-containing protein</fullName>
    </recommendedName>
</protein>
<keyword evidence="2" id="KW-1185">Reference proteome</keyword>
<dbReference type="AlphaFoldDB" id="A0A512BGM4"/>
<comment type="caution">
    <text evidence="1">The sequence shown here is derived from an EMBL/GenBank/DDBJ whole genome shotgun (WGS) entry which is preliminary data.</text>
</comment>
<name>A0A512BGM4_9BACT</name>
<dbReference type="EMBL" id="BJYT01000016">
    <property type="protein sequence ID" value="GEO11121.1"/>
    <property type="molecule type" value="Genomic_DNA"/>
</dbReference>
<sequence>MHFFKIAIISFVYHVTFINASSAQKATSPATNLKRQAEQMVNFFSTGDLDKFSKFTYPKVIQMIGGETKMISVLKKEMDSWESQGIRIDSVSVGDVSKIVKAGNELHSLITQRLVMKVPGGRMVKNSFLLAISPNNGANWYFLDTAPLTPDILKKLFPNFNKEIVIPTKEEPVMIPNE</sequence>
<evidence type="ECO:0008006" key="3">
    <source>
        <dbReference type="Google" id="ProtNLM"/>
    </source>
</evidence>
<dbReference type="OrthoDB" id="670350at2"/>
<evidence type="ECO:0000313" key="1">
    <source>
        <dbReference type="EMBL" id="GEO11121.1"/>
    </source>
</evidence>
<accession>A0A512BGM4</accession>
<evidence type="ECO:0000313" key="2">
    <source>
        <dbReference type="Proteomes" id="UP000321513"/>
    </source>
</evidence>